<reference evidence="2" key="1">
    <citation type="submission" date="2024-03" db="EMBL/GenBank/DDBJ databases">
        <title>Deinococcus weizhi sp. nov., isolated from human skin.</title>
        <authorList>
            <person name="Wei Z."/>
            <person name="Tian F."/>
            <person name="Yang C."/>
            <person name="Xin L.T."/>
            <person name="Wen Z.J."/>
            <person name="Lan K.C."/>
            <person name="Yu L."/>
            <person name="Zhe W."/>
            <person name="Dan F.D."/>
            <person name="Jun W."/>
            <person name="Rui Z."/>
            <person name="Yong X.J."/>
            <person name="Ting Y."/>
            <person name="Wei X."/>
            <person name="Xu Z.G."/>
            <person name="Xin Z."/>
            <person name="Dong F.G."/>
            <person name="Ni X.M."/>
            <person name="Zheng M.G."/>
            <person name="Chun Y."/>
            <person name="Qian W.X."/>
        </authorList>
    </citation>
    <scope>NUCLEOTIDE SEQUENCE</scope>
    <source>
        <strain evidence="2">VB142</strain>
    </source>
</reference>
<protein>
    <submittedName>
        <fullName evidence="2">Uncharacterized protein</fullName>
    </submittedName>
</protein>
<keyword evidence="1" id="KW-0812">Transmembrane</keyword>
<dbReference type="RefSeq" id="WP_339096486.1">
    <property type="nucleotide sequence ID" value="NZ_CP149782.1"/>
</dbReference>
<name>A0AAU6Q4K5_9DEIO</name>
<gene>
    <name evidence="2" type="ORF">WDJ50_03915</name>
</gene>
<accession>A0AAU6Q4K5</accession>
<feature type="transmembrane region" description="Helical" evidence="1">
    <location>
        <begin position="206"/>
        <end position="223"/>
    </location>
</feature>
<dbReference type="AlphaFoldDB" id="A0AAU6Q4K5"/>
<sequence>MDWSLKAWLKPEVIVAIVAIIVPILTIQRKVKKLSFNISRPVPLVKVDPPLQDSLKITFQGKEIESLYVHSIPFANNGNVAIKKDDYVEPLTIRFEEDASILSFGIRNIYPKGAKIDAVVLENSIKLIPILLNKGDRFWLYVWSTSPRQPEVEARIVEGDLKWSSSDMDLVNPHNRFIDVLIHLVTVPLGLYLVSRALKISGPEFVVAYVIAYLIMYYTMEAVKHQLALRRYRNKK</sequence>
<evidence type="ECO:0000313" key="2">
    <source>
        <dbReference type="EMBL" id="WYF45281.1"/>
    </source>
</evidence>
<evidence type="ECO:0000256" key="1">
    <source>
        <dbReference type="SAM" id="Phobius"/>
    </source>
</evidence>
<feature type="transmembrane region" description="Helical" evidence="1">
    <location>
        <begin position="13"/>
        <end position="31"/>
    </location>
</feature>
<keyword evidence="1" id="KW-0472">Membrane</keyword>
<feature type="transmembrane region" description="Helical" evidence="1">
    <location>
        <begin position="177"/>
        <end position="194"/>
    </location>
</feature>
<proteinExistence type="predicted"/>
<dbReference type="EMBL" id="CP149782">
    <property type="protein sequence ID" value="WYF45281.1"/>
    <property type="molecule type" value="Genomic_DNA"/>
</dbReference>
<keyword evidence="1" id="KW-1133">Transmembrane helix</keyword>
<organism evidence="2">
    <name type="scientific">Deinococcus sp. VB142</name>
    <dbReference type="NCBI Taxonomy" id="3112952"/>
    <lineage>
        <taxon>Bacteria</taxon>
        <taxon>Thermotogati</taxon>
        <taxon>Deinococcota</taxon>
        <taxon>Deinococci</taxon>
        <taxon>Deinococcales</taxon>
        <taxon>Deinococcaceae</taxon>
        <taxon>Deinococcus</taxon>
    </lineage>
</organism>